<dbReference type="OMA" id="GCNIRIF"/>
<dbReference type="AlphaFoldDB" id="A0A9J7NDI1"/>
<gene>
    <name evidence="3" type="primary">LOC118431946</name>
</gene>
<feature type="region of interest" description="Disordered" evidence="1">
    <location>
        <begin position="1"/>
        <end position="20"/>
    </location>
</feature>
<dbReference type="OrthoDB" id="7481777at2759"/>
<dbReference type="GeneID" id="118431946"/>
<reference evidence="2" key="1">
    <citation type="journal article" date="2020" name="Nat. Ecol. Evol.">
        <title>Deeply conserved synteny resolves early events in vertebrate evolution.</title>
        <authorList>
            <person name="Simakov O."/>
            <person name="Marletaz F."/>
            <person name="Yue J.X."/>
            <person name="O'Connell B."/>
            <person name="Jenkins J."/>
            <person name="Brandt A."/>
            <person name="Calef R."/>
            <person name="Tung C.H."/>
            <person name="Huang T.K."/>
            <person name="Schmutz J."/>
            <person name="Satoh N."/>
            <person name="Yu J.K."/>
            <person name="Putnam N.H."/>
            <person name="Green R.E."/>
            <person name="Rokhsar D.S."/>
        </authorList>
    </citation>
    <scope>NUCLEOTIDE SEQUENCE [LARGE SCALE GENOMIC DNA]</scope>
    <source>
        <strain evidence="2">S238N-H82</strain>
    </source>
</reference>
<accession>A0A9J7NDI1</accession>
<evidence type="ECO:0000256" key="1">
    <source>
        <dbReference type="SAM" id="MobiDB-lite"/>
    </source>
</evidence>
<name>A0A9J7NDI1_BRAFL</name>
<dbReference type="PANTHER" id="PTHR11505">
    <property type="entry name" value="L1 TRANSPOSABLE ELEMENT-RELATED"/>
    <property type="match status" value="1"/>
</dbReference>
<organism evidence="2 3">
    <name type="scientific">Branchiostoma floridae</name>
    <name type="common">Florida lancelet</name>
    <name type="synonym">Amphioxus</name>
    <dbReference type="NCBI Taxonomy" id="7739"/>
    <lineage>
        <taxon>Eukaryota</taxon>
        <taxon>Metazoa</taxon>
        <taxon>Chordata</taxon>
        <taxon>Cephalochordata</taxon>
        <taxon>Leptocardii</taxon>
        <taxon>Amphioxiformes</taxon>
        <taxon>Branchiostomatidae</taxon>
        <taxon>Branchiostoma</taxon>
    </lineage>
</organism>
<dbReference type="Gene3D" id="3.30.70.1820">
    <property type="entry name" value="L1 transposable element, RRM domain"/>
    <property type="match status" value="1"/>
</dbReference>
<evidence type="ECO:0000313" key="3">
    <source>
        <dbReference type="RefSeq" id="XP_035699286.1"/>
    </source>
</evidence>
<dbReference type="KEGG" id="bfo:118431946"/>
<protein>
    <submittedName>
        <fullName evidence="3">Uncharacterized protein LOC118431946</fullName>
    </submittedName>
</protein>
<dbReference type="RefSeq" id="XP_035699286.1">
    <property type="nucleotide sequence ID" value="XM_035843393.1"/>
</dbReference>
<keyword evidence="2" id="KW-1185">Reference proteome</keyword>
<dbReference type="Proteomes" id="UP000001554">
    <property type="component" value="Chromosome 15"/>
</dbReference>
<dbReference type="InterPro" id="IPR004244">
    <property type="entry name" value="Transposase_22"/>
</dbReference>
<evidence type="ECO:0000313" key="2">
    <source>
        <dbReference type="Proteomes" id="UP000001554"/>
    </source>
</evidence>
<reference evidence="3" key="2">
    <citation type="submission" date="2025-08" db="UniProtKB">
        <authorList>
            <consortium name="RefSeq"/>
        </authorList>
    </citation>
    <scope>IDENTIFICATION</scope>
    <source>
        <strain evidence="3">S238N-H82</strain>
        <tissue evidence="3">Testes</tissue>
    </source>
</reference>
<sequence length="240" mass="26626">MSHHQRSTRSSSSNEVRSAELRGKLSSEHKLLLDAIEATLLDPLKSEIQGLKQQFGKFAEEQAVIKSTVAHLENKVEEAAVSIHQHSRRLNELEQYSRRNCLLLHGATTSDSDSVSVVLDLAKNKLGVTLSESEIDRAHPLPGRKESNSGRKPPIVIKFVSYNTRNKIFTAKSKLKGSGMYITEHLTRENAQLLRETRAKLGTAWSFDGRIFCLVDGVKKKISCLEDLDSITSTSSAGET</sequence>
<proteinExistence type="predicted"/>